<dbReference type="EMBL" id="LT906468">
    <property type="protein sequence ID" value="SNV46182.1"/>
    <property type="molecule type" value="Genomic_DNA"/>
</dbReference>
<dbReference type="Proteomes" id="UP000215355">
    <property type="component" value="Chromosome 1"/>
</dbReference>
<evidence type="ECO:0000313" key="2">
    <source>
        <dbReference type="Proteomes" id="UP000215355"/>
    </source>
</evidence>
<proteinExistence type="predicted"/>
<reference evidence="1 2" key="1">
    <citation type="submission" date="2017-06" db="EMBL/GenBank/DDBJ databases">
        <authorList>
            <consortium name="Pathogen Informatics"/>
        </authorList>
    </citation>
    <scope>NUCLEOTIDE SEQUENCE [LARGE SCALE GENOMIC DNA]</scope>
    <source>
        <strain evidence="1 2">NCTC12149</strain>
    </source>
</reference>
<name>A0AAJ4XA42_9SPHI</name>
<dbReference type="AlphaFoldDB" id="A0AAJ4XA42"/>
<sequence>MRAFGFIGMMLMLLCGCSGDDYLSPDLNDPSLLPDRSDYLSKDYGTQALAKEIFEAYTGYKNDSVLIKMIMYDDATRKQPLLTFTEQKWPINMRWLANGALELGYRNFQTEMMPLKMTANINVLLELNSTKDTIWLRGTDGKIRTAEASGQAIGTPLPQSDDAELQGYYVRSSKKLSVLLDLMLPIPIKAHITGSK</sequence>
<protein>
    <submittedName>
        <fullName evidence="1">Uncharacterized protein</fullName>
    </submittedName>
</protein>
<evidence type="ECO:0000313" key="1">
    <source>
        <dbReference type="EMBL" id="SNV46182.1"/>
    </source>
</evidence>
<dbReference type="KEGG" id="smiz:4412673_01193"/>
<gene>
    <name evidence="1" type="ORF">SAMEA4412673_01193</name>
</gene>
<dbReference type="RefSeq" id="WP_093094958.1">
    <property type="nucleotide sequence ID" value="NZ_FNGK01000001.1"/>
</dbReference>
<accession>A0AAJ4XA42</accession>
<dbReference type="PROSITE" id="PS51257">
    <property type="entry name" value="PROKAR_LIPOPROTEIN"/>
    <property type="match status" value="1"/>
</dbReference>
<organism evidence="1 2">
    <name type="scientific">Sphingobacterium mizutaii</name>
    <dbReference type="NCBI Taxonomy" id="1010"/>
    <lineage>
        <taxon>Bacteria</taxon>
        <taxon>Pseudomonadati</taxon>
        <taxon>Bacteroidota</taxon>
        <taxon>Sphingobacteriia</taxon>
        <taxon>Sphingobacteriales</taxon>
        <taxon>Sphingobacteriaceae</taxon>
        <taxon>Sphingobacterium</taxon>
    </lineage>
</organism>